<dbReference type="KEGG" id="vao:FA707_05205"/>
<evidence type="ECO:0000256" key="1">
    <source>
        <dbReference type="ARBA" id="ARBA00004241"/>
    </source>
</evidence>
<feature type="domain" description="CwlT-like lysozyme" evidence="2">
    <location>
        <begin position="43"/>
        <end position="204"/>
    </location>
</feature>
<gene>
    <name evidence="3" type="ORF">FA707_05205</name>
</gene>
<protein>
    <submittedName>
        <fullName evidence="3">Lysozyme family protein</fullName>
    </submittedName>
</protein>
<dbReference type="AlphaFoldDB" id="A0A4D7CQM7"/>
<dbReference type="GO" id="GO:0009986">
    <property type="term" value="C:cell surface"/>
    <property type="evidence" value="ECO:0007669"/>
    <property type="project" value="UniProtKB-SubCell"/>
</dbReference>
<dbReference type="Gene3D" id="1.10.530.10">
    <property type="match status" value="1"/>
</dbReference>
<comment type="subcellular location">
    <subcellularLocation>
        <location evidence="1">Cell surface</location>
    </subcellularLocation>
</comment>
<dbReference type="InterPro" id="IPR023346">
    <property type="entry name" value="Lysozyme-like_dom_sf"/>
</dbReference>
<name>A0A4D7CQM7_9ENTE</name>
<evidence type="ECO:0000313" key="3">
    <source>
        <dbReference type="EMBL" id="QCI86398.1"/>
    </source>
</evidence>
<evidence type="ECO:0000313" key="4">
    <source>
        <dbReference type="Proteomes" id="UP000298615"/>
    </source>
</evidence>
<dbReference type="SUPFAM" id="SSF53955">
    <property type="entry name" value="Lysozyme-like"/>
    <property type="match status" value="1"/>
</dbReference>
<accession>A0A4D7CQM7</accession>
<dbReference type="Proteomes" id="UP000298615">
    <property type="component" value="Chromosome"/>
</dbReference>
<dbReference type="Pfam" id="PF13702">
    <property type="entry name" value="Lysozyme_like"/>
    <property type="match status" value="1"/>
</dbReference>
<reference evidence="3 4" key="1">
    <citation type="submission" date="2019-04" db="EMBL/GenBank/DDBJ databases">
        <title>Vagococcus sp. nov., isolated from faeces of yaks (Bos grunniens).</title>
        <authorList>
            <person name="Ge Y."/>
        </authorList>
    </citation>
    <scope>NUCLEOTIDE SEQUENCE [LARGE SCALE GENOMIC DNA]</scope>
    <source>
        <strain evidence="3 4">MN-17</strain>
    </source>
</reference>
<dbReference type="InterPro" id="IPR047194">
    <property type="entry name" value="CwlT-like_lysozyme"/>
</dbReference>
<evidence type="ECO:0000259" key="2">
    <source>
        <dbReference type="Pfam" id="PF13702"/>
    </source>
</evidence>
<keyword evidence="4" id="KW-1185">Reference proteome</keyword>
<dbReference type="EMBL" id="CP039712">
    <property type="protein sequence ID" value="QCI86398.1"/>
    <property type="molecule type" value="Genomic_DNA"/>
</dbReference>
<sequence length="212" mass="24734">MRQMVVKRRRRRHMWIKLLTIFLLCSLTIVIFLGIQMKKKVTAVSKWDTDIERISKEYEIEQYQDIIKAIIMTESKKDNVDIMQSSESRYGSTGNIKSEEESLEAGIAFLAETIELGESEHVDLWTSVQAYNFGLNYIYYVSERGQNTSIELAEKYSKEVLAPNLGNEELTMYTYRMPHAIFYNGGHLYKNGGNFFYADLVRGYVKVLNWFS</sequence>
<proteinExistence type="predicted"/>
<dbReference type="CDD" id="cd16891">
    <property type="entry name" value="CwlT-like"/>
    <property type="match status" value="1"/>
</dbReference>
<organism evidence="3 4">
    <name type="scientific">Vagococcus zengguangii</name>
    <dbReference type="NCBI Taxonomy" id="2571750"/>
    <lineage>
        <taxon>Bacteria</taxon>
        <taxon>Bacillati</taxon>
        <taxon>Bacillota</taxon>
        <taxon>Bacilli</taxon>
        <taxon>Lactobacillales</taxon>
        <taxon>Enterococcaceae</taxon>
        <taxon>Vagococcus</taxon>
    </lineage>
</organism>